<protein>
    <submittedName>
        <fullName evidence="3">Uncharacterized protein</fullName>
    </submittedName>
</protein>
<keyword evidence="1" id="KW-0812">Transmembrane</keyword>
<proteinExistence type="predicted"/>
<dbReference type="Proteomes" id="UP001374579">
    <property type="component" value="Unassembled WGS sequence"/>
</dbReference>
<name>A0AAN9AIY6_9CAEN</name>
<keyword evidence="4" id="KW-1185">Reference proteome</keyword>
<dbReference type="EMBL" id="JBAMIC010004070">
    <property type="protein sequence ID" value="KAK7087669.1"/>
    <property type="molecule type" value="Genomic_DNA"/>
</dbReference>
<accession>A0AAN9AIY6</accession>
<keyword evidence="1" id="KW-0472">Membrane</keyword>
<feature type="transmembrane region" description="Helical" evidence="1">
    <location>
        <begin position="181"/>
        <end position="200"/>
    </location>
</feature>
<sequence length="206" mass="22324">MRHASQSEALLTVYCLLVSVVCINCLSSTSAVRGQRREFFIPPSPCLMGPSCRNCVETKTFYSYQVCCYHCRLDNLVILGDLCHCVDTRLPDSSVDIGGNCSSGQICDNCAVTISEPTPGVDSLCCQDCGLVLPFLHRNDQGCHCVGDTQGRAHQAAPRFDPEKDTSTTSEFYGSGGVTTMFIPLYLLLCTVTLSLLTIISSSLDI</sequence>
<feature type="chain" id="PRO_5043042510" evidence="2">
    <location>
        <begin position="32"/>
        <end position="206"/>
    </location>
</feature>
<comment type="caution">
    <text evidence="3">The sequence shown here is derived from an EMBL/GenBank/DDBJ whole genome shotgun (WGS) entry which is preliminary data.</text>
</comment>
<keyword evidence="1" id="KW-1133">Transmembrane helix</keyword>
<evidence type="ECO:0000313" key="4">
    <source>
        <dbReference type="Proteomes" id="UP001374579"/>
    </source>
</evidence>
<keyword evidence="2" id="KW-0732">Signal</keyword>
<reference evidence="3 4" key="1">
    <citation type="submission" date="2024-02" db="EMBL/GenBank/DDBJ databases">
        <title>Chromosome-scale genome assembly of the rough periwinkle Littorina saxatilis.</title>
        <authorList>
            <person name="De Jode A."/>
            <person name="Faria R."/>
            <person name="Formenti G."/>
            <person name="Sims Y."/>
            <person name="Smith T.P."/>
            <person name="Tracey A."/>
            <person name="Wood J.M.D."/>
            <person name="Zagrodzka Z.B."/>
            <person name="Johannesson K."/>
            <person name="Butlin R.K."/>
            <person name="Leder E.H."/>
        </authorList>
    </citation>
    <scope>NUCLEOTIDE SEQUENCE [LARGE SCALE GENOMIC DNA]</scope>
    <source>
        <strain evidence="3">Snail1</strain>
        <tissue evidence="3">Muscle</tissue>
    </source>
</reference>
<organism evidence="3 4">
    <name type="scientific">Littorina saxatilis</name>
    <dbReference type="NCBI Taxonomy" id="31220"/>
    <lineage>
        <taxon>Eukaryota</taxon>
        <taxon>Metazoa</taxon>
        <taxon>Spiralia</taxon>
        <taxon>Lophotrochozoa</taxon>
        <taxon>Mollusca</taxon>
        <taxon>Gastropoda</taxon>
        <taxon>Caenogastropoda</taxon>
        <taxon>Littorinimorpha</taxon>
        <taxon>Littorinoidea</taxon>
        <taxon>Littorinidae</taxon>
        <taxon>Littorina</taxon>
    </lineage>
</organism>
<evidence type="ECO:0000256" key="1">
    <source>
        <dbReference type="SAM" id="Phobius"/>
    </source>
</evidence>
<dbReference type="AlphaFoldDB" id="A0AAN9AIY6"/>
<evidence type="ECO:0000313" key="3">
    <source>
        <dbReference type="EMBL" id="KAK7087669.1"/>
    </source>
</evidence>
<gene>
    <name evidence="3" type="ORF">V1264_021688</name>
</gene>
<evidence type="ECO:0000256" key="2">
    <source>
        <dbReference type="SAM" id="SignalP"/>
    </source>
</evidence>
<feature type="signal peptide" evidence="2">
    <location>
        <begin position="1"/>
        <end position="31"/>
    </location>
</feature>